<organism evidence="3 4">
    <name type="scientific">Massilia rubra</name>
    <dbReference type="NCBI Taxonomy" id="2607910"/>
    <lineage>
        <taxon>Bacteria</taxon>
        <taxon>Pseudomonadati</taxon>
        <taxon>Pseudomonadota</taxon>
        <taxon>Betaproteobacteria</taxon>
        <taxon>Burkholderiales</taxon>
        <taxon>Oxalobacteraceae</taxon>
        <taxon>Telluria group</taxon>
        <taxon>Massilia</taxon>
    </lineage>
</organism>
<evidence type="ECO:0000313" key="3">
    <source>
        <dbReference type="EMBL" id="NHZ38473.1"/>
    </source>
</evidence>
<name>A0ABX0LUE6_9BURK</name>
<evidence type="ECO:0000259" key="2">
    <source>
        <dbReference type="Pfam" id="PF15635"/>
    </source>
</evidence>
<accession>A0ABX0LUE6</accession>
<feature type="region of interest" description="Disordered" evidence="1">
    <location>
        <begin position="456"/>
        <end position="476"/>
    </location>
</feature>
<gene>
    <name evidence="3" type="ORF">F0185_33540</name>
</gene>
<evidence type="ECO:0000256" key="1">
    <source>
        <dbReference type="SAM" id="MobiDB-lite"/>
    </source>
</evidence>
<proteinExistence type="predicted"/>
<dbReference type="EMBL" id="VUYU01000054">
    <property type="protein sequence ID" value="NHZ38473.1"/>
    <property type="molecule type" value="Genomic_DNA"/>
</dbReference>
<feature type="compositionally biased region" description="Polar residues" evidence="1">
    <location>
        <begin position="465"/>
        <end position="476"/>
    </location>
</feature>
<comment type="caution">
    <text evidence="3">The sequence shown here is derived from an EMBL/GenBank/DDBJ whole genome shotgun (WGS) entry which is preliminary data.</text>
</comment>
<protein>
    <recommendedName>
        <fullName evidence="2">Tox-GHH2 domain-containing protein</fullName>
    </recommendedName>
</protein>
<keyword evidence="4" id="KW-1185">Reference proteome</keyword>
<feature type="compositionally biased region" description="Low complexity" evidence="1">
    <location>
        <begin position="23"/>
        <end position="40"/>
    </location>
</feature>
<dbReference type="InterPro" id="IPR028917">
    <property type="entry name" value="Tox-GHH2_domain"/>
</dbReference>
<dbReference type="Proteomes" id="UP000785613">
    <property type="component" value="Unassembled WGS sequence"/>
</dbReference>
<evidence type="ECO:0000313" key="4">
    <source>
        <dbReference type="Proteomes" id="UP000785613"/>
    </source>
</evidence>
<reference evidence="3 4" key="1">
    <citation type="submission" date="2019-09" db="EMBL/GenBank/DDBJ databases">
        <title>Taxonomy of Antarctic Massilia spp.: description of Massilia rubra sp. nov., Massilia aquatica sp. nov., Massilia mucilaginosa sp. nov., Massilia frigida sp. nov. isolated from streams, lakes and regoliths.</title>
        <authorList>
            <person name="Holochova P."/>
            <person name="Sedlacek I."/>
            <person name="Kralova S."/>
            <person name="Maslanova I."/>
            <person name="Busse H.-J."/>
            <person name="Stankova E."/>
            <person name="Vrbovska V."/>
            <person name="Kovarovic V."/>
            <person name="Bartak M."/>
            <person name="Svec P."/>
            <person name="Pantucek R."/>
        </authorList>
    </citation>
    <scope>NUCLEOTIDE SEQUENCE [LARGE SCALE GENOMIC DNA]</scope>
    <source>
        <strain evidence="3 4">CCM 8692</strain>
    </source>
</reference>
<sequence>MVAKIPRKRKSNDENPKVENPQSPAKNQNSPAAAQPAASALKTGGNTISSPYLDTFNTKKACKKDLADVVQNCTPHNDEKDAKTGKAKLKPQGIKQKLSKVTDVIDTLGKKLTGYTRNIDSKTAFDGNGWMEEGCTGAWVTPFAPRQKGDQAGIDADKKKLAEVKTSMQDMLKKLENEKMSLLMSSLSSLKAMALAAAKAKAEEIIQRLAVKIVVKAFFGVVLVETVAGPFIMAAWTAHDIVATAAELAALIGPKGEAVSRAMAKILNIKDEAKKILAMYDANPHRAQADAMSLLAQLNPCMRARKCLLIPYKNTTPDGVNVPEVEKNKATAQARHGTGCCPGQTGHHIIPNAMMEGVGCAAYEYENAPTICLEGTKNGFEHGSHGLAHKNLSESIKEYKKKNNSNFLDYKEAKKQGIDAVVEAGAFHCNRECLEAQIDSHYKPCEDKMLNANAGTGKAVKKSQPAVSPTIPSESK</sequence>
<feature type="compositionally biased region" description="Basic residues" evidence="1">
    <location>
        <begin position="1"/>
        <end position="10"/>
    </location>
</feature>
<feature type="domain" description="Tox-GHH2" evidence="2">
    <location>
        <begin position="354"/>
        <end position="440"/>
    </location>
</feature>
<dbReference type="RefSeq" id="WP_167233009.1">
    <property type="nucleotide sequence ID" value="NZ_VUYU01000054.1"/>
</dbReference>
<dbReference type="Pfam" id="PF15635">
    <property type="entry name" value="Tox-GHH2"/>
    <property type="match status" value="1"/>
</dbReference>
<feature type="region of interest" description="Disordered" evidence="1">
    <location>
        <begin position="1"/>
        <end position="49"/>
    </location>
</feature>